<dbReference type="EMBL" id="BQXS01011391">
    <property type="protein sequence ID" value="GKT37123.1"/>
    <property type="molecule type" value="Genomic_DNA"/>
</dbReference>
<dbReference type="SUPFAM" id="SSF52540">
    <property type="entry name" value="P-loop containing nucleoside triphosphate hydrolases"/>
    <property type="match status" value="1"/>
</dbReference>
<evidence type="ECO:0000256" key="1">
    <source>
        <dbReference type="SAM" id="MobiDB-lite"/>
    </source>
</evidence>
<dbReference type="Gene3D" id="1.10.287.2620">
    <property type="match status" value="1"/>
</dbReference>
<dbReference type="InterPro" id="IPR035699">
    <property type="entry name" value="AAA_6"/>
</dbReference>
<dbReference type="Gene3D" id="1.20.140.100">
    <property type="entry name" value="Dynein heavy chain, N-terminal domain 2"/>
    <property type="match status" value="1"/>
</dbReference>
<feature type="domain" description="Dynein heavy chain linker" evidence="2">
    <location>
        <begin position="367"/>
        <end position="818"/>
    </location>
</feature>
<accession>A0ABQ5KZI6</accession>
<dbReference type="InterPro" id="IPR042222">
    <property type="entry name" value="Dynein_2_N"/>
</dbReference>
<dbReference type="Gene3D" id="1.20.58.1120">
    <property type="match status" value="1"/>
</dbReference>
<organism evidence="4 5">
    <name type="scientific">Aduncisulcus paluster</name>
    <dbReference type="NCBI Taxonomy" id="2918883"/>
    <lineage>
        <taxon>Eukaryota</taxon>
        <taxon>Metamonada</taxon>
        <taxon>Carpediemonas-like organisms</taxon>
        <taxon>Aduncisulcus</taxon>
    </lineage>
</organism>
<dbReference type="InterPro" id="IPR027417">
    <property type="entry name" value="P-loop_NTPase"/>
</dbReference>
<feature type="non-terminal residue" evidence="4">
    <location>
        <position position="1"/>
    </location>
</feature>
<feature type="region of interest" description="Disordered" evidence="1">
    <location>
        <begin position="117"/>
        <end position="137"/>
    </location>
</feature>
<feature type="domain" description="Dynein heavy chain hydrolytic ATP-binding dynein motor region" evidence="3">
    <location>
        <begin position="1076"/>
        <end position="1172"/>
    </location>
</feature>
<dbReference type="InterPro" id="IPR042228">
    <property type="entry name" value="Dynein_linker_3"/>
</dbReference>
<dbReference type="InterPro" id="IPR026983">
    <property type="entry name" value="DHC"/>
</dbReference>
<dbReference type="Pfam" id="PF08393">
    <property type="entry name" value="DHC_N2"/>
    <property type="match status" value="1"/>
</dbReference>
<evidence type="ECO:0000259" key="2">
    <source>
        <dbReference type="Pfam" id="PF08393"/>
    </source>
</evidence>
<dbReference type="Proteomes" id="UP001057375">
    <property type="component" value="Unassembled WGS sequence"/>
</dbReference>
<sequence>PSAVEPTEKRPGPNVMLRNRLQLDDQMGFATPSLNAKMLGTGATSSNPDQRGAFNITPHLKKSKPIDTIAEHDIISLLFTHMHSISKNSREDLRNILNKNTGILKKKFFGTGEESAVSSALSPRGDRPSVTSMSSVSESKGDPLITIDVAGAHEEVLLKLGEISRDICKEIAGLYDKEEQDACSRLSSLQTSLESLILDQEASTEDLVYAIKIIGKANQDVKRDILIAEMLNESYALLSAADCRDMINNPPDKMLNTNLDNVKIQLTEKHELLKTNFVALSNLLSDANKKLSDNALRLIEEWKTKRPENPRSVPHDAITTCDTFHSACSAMISSCIELEGGWTYLSSCSLSTMPVNSLTQHSISAKLNELLDDAAHYRAVWLDVKKAYDKREIIGDKIWHSISADEIKAGLGEIRTLFSTFPATTTSEECFRHAEAVVNNLSSLHVTLCALKESFMKKRHWILLSKLTATPELAEYDGNSLTVERMWHVLGGCKGSKGDSHAQAVIIKAQGEFALERFMRGVERFWSVVEFEFTEGSVTKGGVHVRLIKNWEELSAKLDEDLADIGSMKNSPYYAEFRKEATEWEERLQSYSELFDLWAEVQRRWLHLQSVTDALSSTPELREEAQSLRQSNATFVRYMSTTCEYKLVQTVGVEMNPAPEYPLLKGIEELGNRLKKVQQALGAFLANQRAIFARFFFVGDEDLLEMLGAVNDVRRLQRHMQSMFAGISSLVVEDIDGVETKPAKQSSTKRQSKKQEKDVSAEEKKNILQQISALASSEGEILPLCNPIPTHGFKQTHQLLSCVEGEMRRSFRVHMHSCIQDLRKVTKEMGIKGSGWYDEAGSKKTSSESPAIEGSSELSATLPMWCVSHLTQCCVVGVQVRVVECVEEMMEKEGSKGVESVNIWVRKMLSVLADPLPGEQDDTATSTDGEDGIEEEAEEEEEGSASDHKNKSVSSVPPSLLRRRRQLLLTELIRLRDLTDRLSVSMKETELSSKQSQKSSEDIEKVQIPFMWQAQMRHYLIEPSKCVNYNEKEFEVKEWKKVPGSQSLFDHIEVTNATVHDYPIVAVRVADTEFTYGYEWWGSADRLVQTPLTDKCFLILTQALAQRKGGSPAGPAGTGKTESVKMLAQHLGRLCQVVCCDENFDANAVSRTLSGLCACGAFGCYDEFNRLD</sequence>
<feature type="compositionally biased region" description="Acidic residues" evidence="1">
    <location>
        <begin position="928"/>
        <end position="944"/>
    </location>
</feature>
<gene>
    <name evidence="4" type="ORF">ADUPG1_009970</name>
</gene>
<feature type="compositionally biased region" description="Basic and acidic residues" evidence="1">
    <location>
        <begin position="753"/>
        <end position="763"/>
    </location>
</feature>
<dbReference type="PANTHER" id="PTHR10676:SF314">
    <property type="entry name" value="CYTOPLASMIC DYNEIN 1 HEAVY CHAIN 1"/>
    <property type="match status" value="1"/>
</dbReference>
<dbReference type="PANTHER" id="PTHR10676">
    <property type="entry name" value="DYNEIN HEAVY CHAIN FAMILY PROTEIN"/>
    <property type="match status" value="1"/>
</dbReference>
<dbReference type="Gene3D" id="3.20.180.20">
    <property type="entry name" value="Dynein heavy chain, N-terminal domain 2"/>
    <property type="match status" value="1"/>
</dbReference>
<keyword evidence="5" id="KW-1185">Reference proteome</keyword>
<feature type="region of interest" description="Disordered" evidence="1">
    <location>
        <begin position="915"/>
        <end position="957"/>
    </location>
</feature>
<feature type="non-terminal residue" evidence="4">
    <location>
        <position position="1172"/>
    </location>
</feature>
<proteinExistence type="predicted"/>
<reference evidence="4" key="1">
    <citation type="submission" date="2022-03" db="EMBL/GenBank/DDBJ databases">
        <title>Draft genome sequence of Aduncisulcus paluster, a free-living microaerophilic Fornicata.</title>
        <authorList>
            <person name="Yuyama I."/>
            <person name="Kume K."/>
            <person name="Tamura T."/>
            <person name="Inagaki Y."/>
            <person name="Hashimoto T."/>
        </authorList>
    </citation>
    <scope>NUCLEOTIDE SEQUENCE</scope>
    <source>
        <strain evidence="4">NY0171</strain>
    </source>
</reference>
<dbReference type="InterPro" id="IPR013602">
    <property type="entry name" value="Dynein_heavy_linker"/>
</dbReference>
<name>A0ABQ5KZI6_9EUKA</name>
<comment type="caution">
    <text evidence="4">The sequence shown here is derived from an EMBL/GenBank/DDBJ whole genome shotgun (WGS) entry which is preliminary data.</text>
</comment>
<evidence type="ECO:0000313" key="4">
    <source>
        <dbReference type="EMBL" id="GKT37123.1"/>
    </source>
</evidence>
<evidence type="ECO:0000259" key="3">
    <source>
        <dbReference type="Pfam" id="PF12774"/>
    </source>
</evidence>
<dbReference type="Pfam" id="PF12774">
    <property type="entry name" value="AAA_6"/>
    <property type="match status" value="1"/>
</dbReference>
<dbReference type="Gene3D" id="3.40.50.300">
    <property type="entry name" value="P-loop containing nucleotide triphosphate hydrolases"/>
    <property type="match status" value="1"/>
</dbReference>
<protein>
    <submittedName>
        <fullName evidence="4">Dynein heavy chain, cytoplasmic</fullName>
    </submittedName>
</protein>
<evidence type="ECO:0000313" key="5">
    <source>
        <dbReference type="Proteomes" id="UP001057375"/>
    </source>
</evidence>
<feature type="region of interest" description="Disordered" evidence="1">
    <location>
        <begin position="740"/>
        <end position="763"/>
    </location>
</feature>